<dbReference type="Pfam" id="PF14579">
    <property type="entry name" value="HHH_6"/>
    <property type="match status" value="1"/>
</dbReference>
<evidence type="ECO:0000256" key="5">
    <source>
        <dbReference type="ARBA" id="ARBA00022705"/>
    </source>
</evidence>
<dbReference type="InterPro" id="IPR003141">
    <property type="entry name" value="Pol/His_phosphatase_N"/>
</dbReference>
<dbReference type="NCBIfam" id="TIGR00594">
    <property type="entry name" value="polc"/>
    <property type="match status" value="1"/>
</dbReference>
<keyword evidence="5" id="KW-0235">DNA replication</keyword>
<dbReference type="CDD" id="cd07434">
    <property type="entry name" value="PHP_PolIIIA_DnaE2"/>
    <property type="match status" value="1"/>
</dbReference>
<dbReference type="GO" id="GO:0003887">
    <property type="term" value="F:DNA-directed DNA polymerase activity"/>
    <property type="evidence" value="ECO:0007669"/>
    <property type="project" value="UniProtKB-KW"/>
</dbReference>
<dbReference type="InterPro" id="IPR029460">
    <property type="entry name" value="DNAPol_HHH"/>
</dbReference>
<dbReference type="Pfam" id="PF07733">
    <property type="entry name" value="DNA_pol3_alpha"/>
    <property type="match status" value="1"/>
</dbReference>
<dbReference type="EMBL" id="JAIOIU010000041">
    <property type="protein sequence ID" value="MBZ0159304.1"/>
    <property type="molecule type" value="Genomic_DNA"/>
</dbReference>
<evidence type="ECO:0000256" key="3">
    <source>
        <dbReference type="ARBA" id="ARBA00022679"/>
    </source>
</evidence>
<feature type="non-terminal residue" evidence="11">
    <location>
        <position position="857"/>
    </location>
</feature>
<dbReference type="GO" id="GO:0006260">
    <property type="term" value="P:DNA replication"/>
    <property type="evidence" value="ECO:0007669"/>
    <property type="project" value="UniProtKB-KW"/>
</dbReference>
<dbReference type="InterPro" id="IPR011708">
    <property type="entry name" value="DNA_pol3_alpha_NTPase_dom"/>
</dbReference>
<dbReference type="Gene3D" id="3.20.20.140">
    <property type="entry name" value="Metal-dependent hydrolases"/>
    <property type="match status" value="1"/>
</dbReference>
<reference evidence="11 12" key="1">
    <citation type="journal article" date="2021" name="bioRxiv">
        <title>Unraveling nitrogen, sulfur and carbon metabolic pathways and microbial community transcriptional responses to substrate deprivation and toxicity stresses in a bioreactor mimicking anoxic brackish coastal sediment conditions.</title>
        <authorList>
            <person name="Martins P.D."/>
            <person name="Echeveste M.J."/>
            <person name="Arshad A."/>
            <person name="Kurth J."/>
            <person name="Ouboter H."/>
            <person name="Jetten M.S.M."/>
            <person name="Welte C.U."/>
        </authorList>
    </citation>
    <scope>NUCLEOTIDE SEQUENCE [LARGE SCALE GENOMIC DNA]</scope>
    <source>
        <strain evidence="11">MAG_38</strain>
    </source>
</reference>
<dbReference type="GO" id="GO:0008408">
    <property type="term" value="F:3'-5' exonuclease activity"/>
    <property type="evidence" value="ECO:0007669"/>
    <property type="project" value="InterPro"/>
</dbReference>
<protein>
    <recommendedName>
        <fullName evidence="1">DNA-directed DNA polymerase</fullName>
        <ecNumber evidence="1">2.7.7.7</ecNumber>
    </recommendedName>
</protein>
<keyword evidence="7" id="KW-0239">DNA-directed DNA polymerase</keyword>
<evidence type="ECO:0000256" key="6">
    <source>
        <dbReference type="ARBA" id="ARBA00022763"/>
    </source>
</evidence>
<keyword evidence="2" id="KW-0963">Cytoplasm</keyword>
<keyword evidence="8" id="KW-0234">DNA repair</keyword>
<dbReference type="Pfam" id="PF02811">
    <property type="entry name" value="PHP"/>
    <property type="match status" value="1"/>
</dbReference>
<evidence type="ECO:0000313" key="11">
    <source>
        <dbReference type="EMBL" id="MBZ0159304.1"/>
    </source>
</evidence>
<keyword evidence="6" id="KW-0227">DNA damage</keyword>
<dbReference type="EC" id="2.7.7.7" evidence="1"/>
<gene>
    <name evidence="11" type="ORF">K8G79_04080</name>
</gene>
<dbReference type="PANTHER" id="PTHR32294">
    <property type="entry name" value="DNA POLYMERASE III SUBUNIT ALPHA"/>
    <property type="match status" value="1"/>
</dbReference>
<evidence type="ECO:0000256" key="4">
    <source>
        <dbReference type="ARBA" id="ARBA00022695"/>
    </source>
</evidence>
<dbReference type="Proteomes" id="UP001197609">
    <property type="component" value="Unassembled WGS sequence"/>
</dbReference>
<dbReference type="PANTHER" id="PTHR32294:SF4">
    <property type="entry name" value="ERROR-PRONE DNA POLYMERASE"/>
    <property type="match status" value="1"/>
</dbReference>
<dbReference type="SMART" id="SM00481">
    <property type="entry name" value="POLIIIAc"/>
    <property type="match status" value="1"/>
</dbReference>
<organism evidence="11 12">
    <name type="scientific">Candidatus Methylomirabilis tolerans</name>
    <dbReference type="NCBI Taxonomy" id="3123416"/>
    <lineage>
        <taxon>Bacteria</taxon>
        <taxon>Candidatus Methylomirabilota</taxon>
        <taxon>Candidatus Methylomirabilia</taxon>
        <taxon>Candidatus Methylomirabilales</taxon>
        <taxon>Candidatus Methylomirabilaceae</taxon>
        <taxon>Candidatus Methylomirabilis</taxon>
    </lineage>
</organism>
<evidence type="ECO:0000259" key="10">
    <source>
        <dbReference type="SMART" id="SM00481"/>
    </source>
</evidence>
<dbReference type="Pfam" id="PF17657">
    <property type="entry name" value="DNA_pol3_finger"/>
    <property type="match status" value="1"/>
</dbReference>
<dbReference type="InterPro" id="IPR004805">
    <property type="entry name" value="DnaE2/DnaE/PolC"/>
</dbReference>
<feature type="domain" description="Polymerase/histidinol phosphatase N-terminal" evidence="10">
    <location>
        <begin position="4"/>
        <end position="71"/>
    </location>
</feature>
<proteinExistence type="predicted"/>
<dbReference type="NCBIfam" id="NF004225">
    <property type="entry name" value="PRK05672.1"/>
    <property type="match status" value="1"/>
</dbReference>
<comment type="catalytic activity">
    <reaction evidence="9">
        <text>DNA(n) + a 2'-deoxyribonucleoside 5'-triphosphate = DNA(n+1) + diphosphate</text>
        <dbReference type="Rhea" id="RHEA:22508"/>
        <dbReference type="Rhea" id="RHEA-COMP:17339"/>
        <dbReference type="Rhea" id="RHEA-COMP:17340"/>
        <dbReference type="ChEBI" id="CHEBI:33019"/>
        <dbReference type="ChEBI" id="CHEBI:61560"/>
        <dbReference type="ChEBI" id="CHEBI:173112"/>
        <dbReference type="EC" id="2.7.7.7"/>
    </reaction>
</comment>
<dbReference type="Gene3D" id="1.10.150.870">
    <property type="match status" value="1"/>
</dbReference>
<comment type="caution">
    <text evidence="11">The sequence shown here is derived from an EMBL/GenBank/DDBJ whole genome shotgun (WGS) entry which is preliminary data.</text>
</comment>
<evidence type="ECO:0000256" key="2">
    <source>
        <dbReference type="ARBA" id="ARBA00022490"/>
    </source>
</evidence>
<dbReference type="GO" id="GO:0006281">
    <property type="term" value="P:DNA repair"/>
    <property type="evidence" value="ECO:0007669"/>
    <property type="project" value="UniProtKB-KW"/>
</dbReference>
<sequence length="857" mass="96191">MLYTPLWCKSHFSFLEGASHPEELVEEAHRLGLKALALIDRDGVYGIVRAHVKARELGLHLLVGAQVTLADLPVRPRTQTGHSILVLLAQNRDGYSNLCRLISAGRLRSPKGESSVTWNEVCQHAGGLIALWGGEQSLLTGEADPDEVADSLRDAFGDRLYAFLARHRQADEVRTEARLRARAARYGLSLVAATEVLYHTQARRPLQDVLTAIRHGVTVSSAGRRLKPNAEHDLKPPSDFAALFVDDPAAVARTEEVAVRCAFSLTELRYRYPSERLQDGTTSAQRLRQLTFEGAKHRYGGEVPPDVLRQLEMELHLIDALDYPGYFLTMWEIVEFCRQRGILCQGRGSAANSAVCYCLSITAIDPVRMGLLFERFISKERAEPPDIDLDIQHNRREEVIQHVYDTYGRSHAAMVANVIRYRPRSAVRDVGKALGLPETSLDRLARLLSHHGDIEPEALRQAGLDPETPLHRHLLRLTNEILETPRHLSIHPGGFLLGHDPIWTIVPIENATMPDRTVIQWDKDDLEALSLFKVDLLGLGALSHLDLTFRLLKQHRGLELDMATIPPNDPATFEMIQRADTVGVFQIESRAQMAMLPRLQPRSFYDLVIEVSIVRPGPITGGMVHPYLRRRRGEESVLYPHPSLQPVLEKTLGVPLFQEQVMRLAMIAADYTPGEADQLRRDMAAWRGPGRIERHRERLISRMRAKGIAAEFAERVFSQIRGFGEYGFPESHAASFALIAYATAWLKRHYPAEFTCALLNAQPMGFYAPATIVEDAKRHGLIVRPVDVQTSAWDCTLEPCPQSKGSFAVRMGLRYVKGFGEDDWKQIEDTRRTASFASLSDFVRRTELDKGSLTALA</sequence>
<keyword evidence="4 11" id="KW-0548">Nucleotidyltransferase</keyword>
<name>A0AAJ1AH70_9BACT</name>
<evidence type="ECO:0000256" key="9">
    <source>
        <dbReference type="ARBA" id="ARBA00049244"/>
    </source>
</evidence>
<evidence type="ECO:0000256" key="8">
    <source>
        <dbReference type="ARBA" id="ARBA00023204"/>
    </source>
</evidence>
<evidence type="ECO:0000256" key="1">
    <source>
        <dbReference type="ARBA" id="ARBA00012417"/>
    </source>
</evidence>
<dbReference type="InterPro" id="IPR040982">
    <property type="entry name" value="DNA_pol3_finger"/>
</dbReference>
<dbReference type="AlphaFoldDB" id="A0AAJ1AH70"/>
<accession>A0AAJ1AH70</accession>
<dbReference type="InterPro" id="IPR016195">
    <property type="entry name" value="Pol/histidinol_Pase-like"/>
</dbReference>
<evidence type="ECO:0000256" key="7">
    <source>
        <dbReference type="ARBA" id="ARBA00022932"/>
    </source>
</evidence>
<dbReference type="SUPFAM" id="SSF89550">
    <property type="entry name" value="PHP domain-like"/>
    <property type="match status" value="1"/>
</dbReference>
<evidence type="ECO:0000313" key="12">
    <source>
        <dbReference type="Proteomes" id="UP001197609"/>
    </source>
</evidence>
<keyword evidence="3 11" id="KW-0808">Transferase</keyword>
<dbReference type="InterPro" id="IPR004013">
    <property type="entry name" value="PHP_dom"/>
</dbReference>